<name>A0A0V1HHL1_9BILA</name>
<evidence type="ECO:0000256" key="1">
    <source>
        <dbReference type="SAM" id="Phobius"/>
    </source>
</evidence>
<dbReference type="AlphaFoldDB" id="A0A0V1HHL1"/>
<dbReference type="EMBL" id="JYDP01000075">
    <property type="protein sequence ID" value="KRZ09269.1"/>
    <property type="molecule type" value="Genomic_DNA"/>
</dbReference>
<keyword evidence="1" id="KW-1133">Transmembrane helix</keyword>
<keyword evidence="1" id="KW-0812">Transmembrane</keyword>
<feature type="transmembrane region" description="Helical" evidence="1">
    <location>
        <begin position="57"/>
        <end position="81"/>
    </location>
</feature>
<evidence type="ECO:0000313" key="2">
    <source>
        <dbReference type="EMBL" id="KRZ09269.1"/>
    </source>
</evidence>
<dbReference type="Proteomes" id="UP000055024">
    <property type="component" value="Unassembled WGS sequence"/>
</dbReference>
<protein>
    <submittedName>
        <fullName evidence="2">Uncharacterized protein</fullName>
    </submittedName>
</protein>
<keyword evidence="1" id="KW-0472">Membrane</keyword>
<evidence type="ECO:0000313" key="3">
    <source>
        <dbReference type="Proteomes" id="UP000055024"/>
    </source>
</evidence>
<proteinExistence type="predicted"/>
<gene>
    <name evidence="2" type="ORF">T11_1721</name>
</gene>
<reference evidence="2 3" key="1">
    <citation type="submission" date="2015-01" db="EMBL/GenBank/DDBJ databases">
        <title>Evolution of Trichinella species and genotypes.</title>
        <authorList>
            <person name="Korhonen P.K."/>
            <person name="Edoardo P."/>
            <person name="Giuseppe L.R."/>
            <person name="Gasser R.B."/>
        </authorList>
    </citation>
    <scope>NUCLEOTIDE SEQUENCE [LARGE SCALE GENOMIC DNA]</scope>
    <source>
        <strain evidence="2">ISS1029</strain>
    </source>
</reference>
<sequence>MAIQQAVETVYSQNHKHTKENDLSAASSSSTAIPFANVYFTPIVQELKSFNTVSVQLFVQFTLPIITIGLNSLCGPIVTLLPYR</sequence>
<keyword evidence="3" id="KW-1185">Reference proteome</keyword>
<comment type="caution">
    <text evidence="2">The sequence shown here is derived from an EMBL/GenBank/DDBJ whole genome shotgun (WGS) entry which is preliminary data.</text>
</comment>
<accession>A0A0V1HHL1</accession>
<organism evidence="2 3">
    <name type="scientific">Trichinella zimbabwensis</name>
    <dbReference type="NCBI Taxonomy" id="268475"/>
    <lineage>
        <taxon>Eukaryota</taxon>
        <taxon>Metazoa</taxon>
        <taxon>Ecdysozoa</taxon>
        <taxon>Nematoda</taxon>
        <taxon>Enoplea</taxon>
        <taxon>Dorylaimia</taxon>
        <taxon>Trichinellida</taxon>
        <taxon>Trichinellidae</taxon>
        <taxon>Trichinella</taxon>
    </lineage>
</organism>